<evidence type="ECO:0000256" key="1">
    <source>
        <dbReference type="ARBA" id="ARBA00004651"/>
    </source>
</evidence>
<gene>
    <name evidence="8" type="ORF">AVENP_2716</name>
</gene>
<dbReference type="PANTHER" id="PTHR42709:SF6">
    <property type="entry name" value="UNDECAPRENYL PHOSPHATE TRANSPORTER A"/>
    <property type="match status" value="1"/>
</dbReference>
<feature type="transmembrane region" description="Helical" evidence="6">
    <location>
        <begin position="12"/>
        <end position="34"/>
    </location>
</feature>
<organism evidence="8 9">
    <name type="scientific">Arcobacter venerupis</name>
    <dbReference type="NCBI Taxonomy" id="1054033"/>
    <lineage>
        <taxon>Bacteria</taxon>
        <taxon>Pseudomonadati</taxon>
        <taxon>Campylobacterota</taxon>
        <taxon>Epsilonproteobacteria</taxon>
        <taxon>Campylobacterales</taxon>
        <taxon>Arcobacteraceae</taxon>
        <taxon>Arcobacter</taxon>
    </lineage>
</organism>
<dbReference type="Pfam" id="PF09335">
    <property type="entry name" value="VTT_dom"/>
    <property type="match status" value="1"/>
</dbReference>
<reference evidence="8 9" key="1">
    <citation type="submission" date="2020-05" db="EMBL/GenBank/DDBJ databases">
        <title>Complete genome sequencing of Campylobacter and Arcobacter type strains.</title>
        <authorList>
            <person name="Miller W.G."/>
            <person name="Yee E."/>
        </authorList>
    </citation>
    <scope>NUCLEOTIDE SEQUENCE [LARGE SCALE GENOMIC DNA]</scope>
    <source>
        <strain evidence="8 9">LMG 26156</strain>
    </source>
</reference>
<dbReference type="GO" id="GO:0005886">
    <property type="term" value="C:plasma membrane"/>
    <property type="evidence" value="ECO:0007669"/>
    <property type="project" value="UniProtKB-SubCell"/>
</dbReference>
<keyword evidence="5 6" id="KW-0472">Membrane</keyword>
<evidence type="ECO:0000256" key="2">
    <source>
        <dbReference type="ARBA" id="ARBA00022475"/>
    </source>
</evidence>
<accession>A0AAE7E5L3</accession>
<sequence length="201" mass="23214">MFTSIIDFIVNTVGTLGYVGIFIMMFLESSFFPFPSEVVMIPAGYLVFKGEMNMYLVLLFGILGSLSGALFNYYLAVKYGRKFLIKYGKYFFVKEETIIKMEEFFKVHGHISTFSGRLIPVVRQYISFPAGLAKMNLFVFCLYTTFGAAIWVVILTLLGYFLGDNQLLIKEYLHYIIIVILILLVILCFWYYKKQTKIKGL</sequence>
<evidence type="ECO:0000313" key="9">
    <source>
        <dbReference type="Proteomes" id="UP000503482"/>
    </source>
</evidence>
<evidence type="ECO:0000256" key="3">
    <source>
        <dbReference type="ARBA" id="ARBA00022692"/>
    </source>
</evidence>
<evidence type="ECO:0000256" key="4">
    <source>
        <dbReference type="ARBA" id="ARBA00022989"/>
    </source>
</evidence>
<evidence type="ECO:0000259" key="7">
    <source>
        <dbReference type="Pfam" id="PF09335"/>
    </source>
</evidence>
<comment type="subcellular location">
    <subcellularLocation>
        <location evidence="1">Cell membrane</location>
        <topology evidence="1">Multi-pass membrane protein</topology>
    </subcellularLocation>
</comment>
<evidence type="ECO:0000256" key="5">
    <source>
        <dbReference type="ARBA" id="ARBA00023136"/>
    </source>
</evidence>
<dbReference type="InterPro" id="IPR051311">
    <property type="entry name" value="DedA_domain"/>
</dbReference>
<evidence type="ECO:0000256" key="6">
    <source>
        <dbReference type="SAM" id="Phobius"/>
    </source>
</evidence>
<protein>
    <submittedName>
        <fullName evidence="8">DedA family membrane protein, type II (SNARE domain)</fullName>
    </submittedName>
</protein>
<feature type="domain" description="VTT" evidence="7">
    <location>
        <begin position="34"/>
        <end position="160"/>
    </location>
</feature>
<dbReference type="EMBL" id="CP053840">
    <property type="protein sequence ID" value="QKF68197.1"/>
    <property type="molecule type" value="Genomic_DNA"/>
</dbReference>
<keyword evidence="9" id="KW-1185">Reference proteome</keyword>
<feature type="transmembrane region" description="Helical" evidence="6">
    <location>
        <begin position="137"/>
        <end position="160"/>
    </location>
</feature>
<feature type="transmembrane region" description="Helical" evidence="6">
    <location>
        <begin position="172"/>
        <end position="192"/>
    </location>
</feature>
<name>A0AAE7E5L3_9BACT</name>
<feature type="transmembrane region" description="Helical" evidence="6">
    <location>
        <begin position="54"/>
        <end position="76"/>
    </location>
</feature>
<dbReference type="Proteomes" id="UP000503482">
    <property type="component" value="Chromosome"/>
</dbReference>
<dbReference type="PANTHER" id="PTHR42709">
    <property type="entry name" value="ALKALINE PHOSPHATASE LIKE PROTEIN"/>
    <property type="match status" value="1"/>
</dbReference>
<keyword evidence="3 6" id="KW-0812">Transmembrane</keyword>
<keyword evidence="2" id="KW-1003">Cell membrane</keyword>
<evidence type="ECO:0000313" key="8">
    <source>
        <dbReference type="EMBL" id="QKF68197.1"/>
    </source>
</evidence>
<proteinExistence type="predicted"/>
<dbReference type="InterPro" id="IPR032816">
    <property type="entry name" value="VTT_dom"/>
</dbReference>
<dbReference type="KEGG" id="avp:AVENP_2716"/>
<keyword evidence="4 6" id="KW-1133">Transmembrane helix</keyword>
<dbReference type="AlphaFoldDB" id="A0AAE7E5L3"/>